<dbReference type="EMBL" id="PQIB02000007">
    <property type="protein sequence ID" value="RLN08413.1"/>
    <property type="molecule type" value="Genomic_DNA"/>
</dbReference>
<dbReference type="PROSITE" id="PS51485">
    <property type="entry name" value="PHYTOCYANIN"/>
    <property type="match status" value="1"/>
</dbReference>
<dbReference type="OrthoDB" id="691587at2759"/>
<feature type="compositionally biased region" description="Basic and acidic residues" evidence="10">
    <location>
        <begin position="235"/>
        <end position="248"/>
    </location>
</feature>
<evidence type="ECO:0000256" key="4">
    <source>
        <dbReference type="ARBA" id="ARBA00022729"/>
    </source>
</evidence>
<evidence type="ECO:0000256" key="8">
    <source>
        <dbReference type="ARBA" id="ARBA00023288"/>
    </source>
</evidence>
<dbReference type="PRINTS" id="PR01217">
    <property type="entry name" value="PRICHEXTENSN"/>
</dbReference>
<feature type="signal peptide" evidence="11">
    <location>
        <begin position="1"/>
        <end position="23"/>
    </location>
</feature>
<accession>A0A3L6RT90</accession>
<dbReference type="GO" id="GO:0005886">
    <property type="term" value="C:plasma membrane"/>
    <property type="evidence" value="ECO:0007669"/>
    <property type="project" value="UniProtKB-SubCell"/>
</dbReference>
<evidence type="ECO:0000313" key="13">
    <source>
        <dbReference type="EMBL" id="RLN08413.1"/>
    </source>
</evidence>
<dbReference type="FunFam" id="2.60.40.420:FF:000066">
    <property type="entry name" value="Early nodulin-like protein 9"/>
    <property type="match status" value="1"/>
</dbReference>
<dbReference type="SUPFAM" id="SSF49503">
    <property type="entry name" value="Cupredoxins"/>
    <property type="match status" value="1"/>
</dbReference>
<keyword evidence="5" id="KW-0472">Membrane</keyword>
<reference evidence="14" key="1">
    <citation type="journal article" date="2019" name="Nat. Commun.">
        <title>The genome of broomcorn millet.</title>
        <authorList>
            <person name="Zou C."/>
            <person name="Miki D."/>
            <person name="Li D."/>
            <person name="Tang Q."/>
            <person name="Xiao L."/>
            <person name="Rajput S."/>
            <person name="Deng P."/>
            <person name="Jia W."/>
            <person name="Huang R."/>
            <person name="Zhang M."/>
            <person name="Sun Y."/>
            <person name="Hu J."/>
            <person name="Fu X."/>
            <person name="Schnable P.S."/>
            <person name="Li F."/>
            <person name="Zhang H."/>
            <person name="Feng B."/>
            <person name="Zhu X."/>
            <person name="Liu R."/>
            <person name="Schnable J.C."/>
            <person name="Zhu J.-K."/>
            <person name="Zhang H."/>
        </authorList>
    </citation>
    <scope>NUCLEOTIDE SEQUENCE [LARGE SCALE GENOMIC DNA]</scope>
</reference>
<keyword evidence="14" id="KW-1185">Reference proteome</keyword>
<keyword evidence="3" id="KW-0336">GPI-anchor</keyword>
<dbReference type="GO" id="GO:0098552">
    <property type="term" value="C:side of membrane"/>
    <property type="evidence" value="ECO:0007669"/>
    <property type="project" value="UniProtKB-KW"/>
</dbReference>
<keyword evidence="4 11" id="KW-0732">Signal</keyword>
<comment type="caution">
    <text evidence="13">The sequence shown here is derived from an EMBL/GenBank/DDBJ whole genome shotgun (WGS) entry which is preliminary data.</text>
</comment>
<feature type="region of interest" description="Disordered" evidence="10">
    <location>
        <begin position="133"/>
        <end position="277"/>
    </location>
</feature>
<dbReference type="InterPro" id="IPR039391">
    <property type="entry name" value="Phytocyanin-like"/>
</dbReference>
<dbReference type="PANTHER" id="PTHR33021">
    <property type="entry name" value="BLUE COPPER PROTEIN"/>
    <property type="match status" value="1"/>
</dbReference>
<dbReference type="Gene3D" id="2.60.40.420">
    <property type="entry name" value="Cupredoxins - blue copper proteins"/>
    <property type="match status" value="1"/>
</dbReference>
<evidence type="ECO:0000256" key="3">
    <source>
        <dbReference type="ARBA" id="ARBA00022622"/>
    </source>
</evidence>
<feature type="compositionally biased region" description="Basic residues" evidence="10">
    <location>
        <begin position="255"/>
        <end position="269"/>
    </location>
</feature>
<evidence type="ECO:0000313" key="14">
    <source>
        <dbReference type="Proteomes" id="UP000275267"/>
    </source>
</evidence>
<evidence type="ECO:0000256" key="5">
    <source>
        <dbReference type="ARBA" id="ARBA00023136"/>
    </source>
</evidence>
<comment type="subcellular location">
    <subcellularLocation>
        <location evidence="1">Cell membrane</location>
        <topology evidence="1">Lipid-anchor</topology>
        <topology evidence="1">GPI-anchor</topology>
    </subcellularLocation>
</comment>
<dbReference type="STRING" id="4540.A0A3L6RT90"/>
<dbReference type="AlphaFoldDB" id="A0A3L6RT90"/>
<evidence type="ECO:0000256" key="6">
    <source>
        <dbReference type="ARBA" id="ARBA00023157"/>
    </source>
</evidence>
<dbReference type="Pfam" id="PF02298">
    <property type="entry name" value="Cu_bind_like"/>
    <property type="match status" value="1"/>
</dbReference>
<dbReference type="PANTHER" id="PTHR33021:SF186">
    <property type="entry name" value="EARLY NODULIN-LIKE PROTEIN 9"/>
    <property type="match status" value="1"/>
</dbReference>
<evidence type="ECO:0000256" key="1">
    <source>
        <dbReference type="ARBA" id="ARBA00004609"/>
    </source>
</evidence>
<dbReference type="InterPro" id="IPR008972">
    <property type="entry name" value="Cupredoxin"/>
</dbReference>
<keyword evidence="6" id="KW-1015">Disulfide bond</keyword>
<evidence type="ECO:0000256" key="2">
    <source>
        <dbReference type="ARBA" id="ARBA00022475"/>
    </source>
</evidence>
<proteinExistence type="inferred from homology"/>
<keyword evidence="8" id="KW-0449">Lipoprotein</keyword>
<comment type="similarity">
    <text evidence="9">Belongs to the early nodulin-like (ENODL) family.</text>
</comment>
<evidence type="ECO:0000256" key="9">
    <source>
        <dbReference type="ARBA" id="ARBA00035011"/>
    </source>
</evidence>
<evidence type="ECO:0000256" key="11">
    <source>
        <dbReference type="SAM" id="SignalP"/>
    </source>
</evidence>
<dbReference type="GO" id="GO:0009055">
    <property type="term" value="F:electron transfer activity"/>
    <property type="evidence" value="ECO:0007669"/>
    <property type="project" value="InterPro"/>
</dbReference>
<dbReference type="Proteomes" id="UP000275267">
    <property type="component" value="Unassembled WGS sequence"/>
</dbReference>
<sequence>MAKSSSYGLGLACFAVAVAVAGATQFTVGGANGWSVPGAGAEPFNTWAERNRFQVGDSLVFVYHKDQDSVLLVEPADYNACNTSSYVKRFDDGDTVFTLDHSGAFFFISGVEANCRANEKLIVMVLAAGRNDTPPTAAAPPPASTSPPPASSATPPPPASPAPKAPAAASPPPASSASAPPPASAPTTTPSAPPPAASSPPPPRVIASSGVVDATPVGPGRCPGGTAGALGKLSGSERARDGDGELDGHAIAAPRRVRGQERRRPRGGLRPRQLARGLRPWLRHACSLK</sequence>
<dbReference type="InterPro" id="IPR003245">
    <property type="entry name" value="Phytocyanin_dom"/>
</dbReference>
<evidence type="ECO:0000259" key="12">
    <source>
        <dbReference type="PROSITE" id="PS51485"/>
    </source>
</evidence>
<gene>
    <name evidence="13" type="ORF">C2845_PM11G15110</name>
</gene>
<dbReference type="InterPro" id="IPR041846">
    <property type="entry name" value="ENL_dom"/>
</dbReference>
<name>A0A3L6RT90_PANMI</name>
<evidence type="ECO:0000256" key="7">
    <source>
        <dbReference type="ARBA" id="ARBA00023180"/>
    </source>
</evidence>
<dbReference type="CDD" id="cd11019">
    <property type="entry name" value="OsENODL1_like"/>
    <property type="match status" value="1"/>
</dbReference>
<feature type="compositionally biased region" description="Pro residues" evidence="10">
    <location>
        <begin position="137"/>
        <end position="184"/>
    </location>
</feature>
<feature type="domain" description="Phytocyanin" evidence="12">
    <location>
        <begin position="24"/>
        <end position="127"/>
    </location>
</feature>
<organism evidence="13 14">
    <name type="scientific">Panicum miliaceum</name>
    <name type="common">Proso millet</name>
    <name type="synonym">Broomcorn millet</name>
    <dbReference type="NCBI Taxonomy" id="4540"/>
    <lineage>
        <taxon>Eukaryota</taxon>
        <taxon>Viridiplantae</taxon>
        <taxon>Streptophyta</taxon>
        <taxon>Embryophyta</taxon>
        <taxon>Tracheophyta</taxon>
        <taxon>Spermatophyta</taxon>
        <taxon>Magnoliopsida</taxon>
        <taxon>Liliopsida</taxon>
        <taxon>Poales</taxon>
        <taxon>Poaceae</taxon>
        <taxon>PACMAD clade</taxon>
        <taxon>Panicoideae</taxon>
        <taxon>Panicodae</taxon>
        <taxon>Paniceae</taxon>
        <taxon>Panicinae</taxon>
        <taxon>Panicum</taxon>
        <taxon>Panicum sect. Panicum</taxon>
    </lineage>
</organism>
<evidence type="ECO:0000256" key="10">
    <source>
        <dbReference type="SAM" id="MobiDB-lite"/>
    </source>
</evidence>
<protein>
    <submittedName>
        <fullName evidence="13">Early nodulin-like protein 3</fullName>
    </submittedName>
</protein>
<feature type="compositionally biased region" description="Pro residues" evidence="10">
    <location>
        <begin position="191"/>
        <end position="204"/>
    </location>
</feature>
<keyword evidence="2" id="KW-1003">Cell membrane</keyword>
<keyword evidence="7" id="KW-0325">Glycoprotein</keyword>
<feature type="chain" id="PRO_5018146751" evidence="11">
    <location>
        <begin position="24"/>
        <end position="289"/>
    </location>
</feature>